<sequence length="176" mass="19652">MAALTFTLDPKPDPDLRTDIVRLWVDVTNAGGAVGFVGPVTEEEVWDTADHQFAGIAPDGPDRLLVAHESGTGRLVGVLFFESMRFDLMEHWRMLKRVMVHPDFQGLGHGARLLAEAERVAREWGLESLRLTARGGQGLERFYARSGYREVGRVPAAIRVAPGDDRDDITMWLDLR</sequence>
<dbReference type="CDD" id="cd04301">
    <property type="entry name" value="NAT_SF"/>
    <property type="match status" value="1"/>
</dbReference>
<keyword evidence="2" id="KW-0012">Acyltransferase</keyword>
<proteinExistence type="predicted"/>
<dbReference type="PANTHER" id="PTHR43877:SF2">
    <property type="entry name" value="AMINOALKYLPHOSPHONATE N-ACETYLTRANSFERASE-RELATED"/>
    <property type="match status" value="1"/>
</dbReference>
<dbReference type="InterPro" id="IPR016181">
    <property type="entry name" value="Acyl_CoA_acyltransferase"/>
</dbReference>
<dbReference type="PANTHER" id="PTHR43877">
    <property type="entry name" value="AMINOALKYLPHOSPHONATE N-ACETYLTRANSFERASE-RELATED-RELATED"/>
    <property type="match status" value="1"/>
</dbReference>
<feature type="domain" description="N-acetyltransferase" evidence="3">
    <location>
        <begin position="25"/>
        <end position="176"/>
    </location>
</feature>
<evidence type="ECO:0000313" key="4">
    <source>
        <dbReference type="EMBL" id="RGD60980.1"/>
    </source>
</evidence>
<name>A0A373A025_9ACTN</name>
<evidence type="ECO:0000256" key="2">
    <source>
        <dbReference type="ARBA" id="ARBA00023315"/>
    </source>
</evidence>
<evidence type="ECO:0000256" key="1">
    <source>
        <dbReference type="ARBA" id="ARBA00022679"/>
    </source>
</evidence>
<dbReference type="PROSITE" id="PS51186">
    <property type="entry name" value="GNAT"/>
    <property type="match status" value="1"/>
</dbReference>
<dbReference type="Proteomes" id="UP000263377">
    <property type="component" value="Unassembled WGS sequence"/>
</dbReference>
<dbReference type="AlphaFoldDB" id="A0A373A025"/>
<dbReference type="Pfam" id="PF00583">
    <property type="entry name" value="Acetyltransf_1"/>
    <property type="match status" value="1"/>
</dbReference>
<evidence type="ECO:0000313" key="5">
    <source>
        <dbReference type="Proteomes" id="UP000263377"/>
    </source>
</evidence>
<organism evidence="4 5">
    <name type="scientific">Kitasatospora xanthocidica</name>
    <dbReference type="NCBI Taxonomy" id="83382"/>
    <lineage>
        <taxon>Bacteria</taxon>
        <taxon>Bacillati</taxon>
        <taxon>Actinomycetota</taxon>
        <taxon>Actinomycetes</taxon>
        <taxon>Kitasatosporales</taxon>
        <taxon>Streptomycetaceae</taxon>
        <taxon>Kitasatospora</taxon>
    </lineage>
</organism>
<accession>A0A373A025</accession>
<gene>
    <name evidence="4" type="ORF">DR950_27285</name>
</gene>
<protein>
    <submittedName>
        <fullName evidence="4">GNAT family N-acetyltransferase</fullName>
    </submittedName>
</protein>
<keyword evidence="5" id="KW-1185">Reference proteome</keyword>
<dbReference type="RefSeq" id="WP_117489154.1">
    <property type="nucleotide sequence ID" value="NZ_QVIG01000001.1"/>
</dbReference>
<dbReference type="EMBL" id="QVIG01000001">
    <property type="protein sequence ID" value="RGD60980.1"/>
    <property type="molecule type" value="Genomic_DNA"/>
</dbReference>
<dbReference type="InterPro" id="IPR050832">
    <property type="entry name" value="Bact_Acetyltransf"/>
</dbReference>
<reference evidence="4 5" key="1">
    <citation type="submission" date="2018-08" db="EMBL/GenBank/DDBJ databases">
        <title>Diversity &amp; Physiological Properties of Lignin-Decomposing Actinobacteria from Soil.</title>
        <authorList>
            <person name="Roh S.G."/>
            <person name="Kim S.B."/>
        </authorList>
    </citation>
    <scope>NUCLEOTIDE SEQUENCE [LARGE SCALE GENOMIC DNA]</scope>
    <source>
        <strain evidence="4 5">MMS17-GH009</strain>
    </source>
</reference>
<keyword evidence="1 4" id="KW-0808">Transferase</keyword>
<dbReference type="InterPro" id="IPR000182">
    <property type="entry name" value="GNAT_dom"/>
</dbReference>
<dbReference type="SUPFAM" id="SSF55729">
    <property type="entry name" value="Acyl-CoA N-acyltransferases (Nat)"/>
    <property type="match status" value="1"/>
</dbReference>
<comment type="caution">
    <text evidence="4">The sequence shown here is derived from an EMBL/GenBank/DDBJ whole genome shotgun (WGS) entry which is preliminary data.</text>
</comment>
<dbReference type="GO" id="GO:0016747">
    <property type="term" value="F:acyltransferase activity, transferring groups other than amino-acyl groups"/>
    <property type="evidence" value="ECO:0007669"/>
    <property type="project" value="InterPro"/>
</dbReference>
<evidence type="ECO:0000259" key="3">
    <source>
        <dbReference type="PROSITE" id="PS51186"/>
    </source>
</evidence>
<dbReference type="Gene3D" id="3.40.630.30">
    <property type="match status" value="1"/>
</dbReference>